<dbReference type="InterPro" id="IPR018086">
    <property type="entry name" value="NADH_UbQ_OxRdtase_su1_CS"/>
</dbReference>
<feature type="transmembrane region" description="Helical" evidence="6">
    <location>
        <begin position="96"/>
        <end position="119"/>
    </location>
</feature>
<name>A0A7X9FS67_9DELT</name>
<dbReference type="InterPro" id="IPR001694">
    <property type="entry name" value="NADH_UbQ_OxRdtase_su1/FPO"/>
</dbReference>
<organism evidence="7 8">
    <name type="scientific">SAR324 cluster bacterium</name>
    <dbReference type="NCBI Taxonomy" id="2024889"/>
    <lineage>
        <taxon>Bacteria</taxon>
        <taxon>Deltaproteobacteria</taxon>
        <taxon>SAR324 cluster</taxon>
    </lineage>
</organism>
<keyword evidence="5" id="KW-0520">NAD</keyword>
<evidence type="ECO:0000256" key="2">
    <source>
        <dbReference type="ARBA" id="ARBA00022692"/>
    </source>
</evidence>
<keyword evidence="2 5" id="KW-0812">Transmembrane</keyword>
<keyword evidence="4 6" id="KW-0472">Membrane</keyword>
<evidence type="ECO:0000256" key="6">
    <source>
        <dbReference type="SAM" id="Phobius"/>
    </source>
</evidence>
<evidence type="ECO:0000256" key="5">
    <source>
        <dbReference type="RuleBase" id="RU000471"/>
    </source>
</evidence>
<dbReference type="PANTHER" id="PTHR11432:SF3">
    <property type="entry name" value="NADH-UBIQUINONE OXIDOREDUCTASE CHAIN 1"/>
    <property type="match status" value="1"/>
</dbReference>
<feature type="non-terminal residue" evidence="7">
    <location>
        <position position="311"/>
    </location>
</feature>
<feature type="transmembrane region" description="Helical" evidence="6">
    <location>
        <begin position="259"/>
        <end position="282"/>
    </location>
</feature>
<evidence type="ECO:0000256" key="3">
    <source>
        <dbReference type="ARBA" id="ARBA00022989"/>
    </source>
</evidence>
<feature type="transmembrane region" description="Helical" evidence="6">
    <location>
        <begin position="140"/>
        <end position="159"/>
    </location>
</feature>
<dbReference type="PROSITE" id="PS00668">
    <property type="entry name" value="COMPLEX1_ND1_2"/>
    <property type="match status" value="1"/>
</dbReference>
<accession>A0A7X9FS67</accession>
<feature type="transmembrane region" description="Helical" evidence="6">
    <location>
        <begin position="210"/>
        <end position="229"/>
    </location>
</feature>
<dbReference type="GO" id="GO:0009060">
    <property type="term" value="P:aerobic respiration"/>
    <property type="evidence" value="ECO:0007669"/>
    <property type="project" value="TreeGrafter"/>
</dbReference>
<comment type="similarity">
    <text evidence="5">Belongs to the complex I subunit 1 family.</text>
</comment>
<feature type="transmembrane region" description="Helical" evidence="6">
    <location>
        <begin position="6"/>
        <end position="28"/>
    </location>
</feature>
<dbReference type="GO" id="GO:0005886">
    <property type="term" value="C:plasma membrane"/>
    <property type="evidence" value="ECO:0007669"/>
    <property type="project" value="UniProtKB-SubCell"/>
</dbReference>
<gene>
    <name evidence="7" type="ORF">GYA55_07140</name>
</gene>
<evidence type="ECO:0000313" key="7">
    <source>
        <dbReference type="EMBL" id="NMC62928.1"/>
    </source>
</evidence>
<comment type="caution">
    <text evidence="7">The sequence shown here is derived from an EMBL/GenBank/DDBJ whole genome shotgun (WGS) entry which is preliminary data.</text>
</comment>
<evidence type="ECO:0000256" key="4">
    <source>
        <dbReference type="ARBA" id="ARBA00023136"/>
    </source>
</evidence>
<feature type="transmembrane region" description="Helical" evidence="6">
    <location>
        <begin position="179"/>
        <end position="198"/>
    </location>
</feature>
<dbReference type="Proteomes" id="UP000524246">
    <property type="component" value="Unassembled WGS sequence"/>
</dbReference>
<proteinExistence type="inferred from homology"/>
<dbReference type="EMBL" id="JAAZON010000314">
    <property type="protein sequence ID" value="NMC62928.1"/>
    <property type="molecule type" value="Genomic_DNA"/>
</dbReference>
<dbReference type="PANTHER" id="PTHR11432">
    <property type="entry name" value="NADH DEHYDROGENASE SUBUNIT 1"/>
    <property type="match status" value="1"/>
</dbReference>
<evidence type="ECO:0000313" key="8">
    <source>
        <dbReference type="Proteomes" id="UP000524246"/>
    </source>
</evidence>
<evidence type="ECO:0000256" key="1">
    <source>
        <dbReference type="ARBA" id="ARBA00004141"/>
    </source>
</evidence>
<sequence>MSNNLVLLIKIVFVLNIALGMASLVTWIERKASALLQDRIGANRAGAFYKPENLLLKIIAPFIRVLGVLGFINTLFCDSVKAIFKEDFVPEGTSNFMHSLAPFISLCPVLLAFSVVPLAPDFEILGIHIQARIADIDGGIIFLLGMGSVAIFGVILAGWTGNNKFSLLGSLRASAQMISYELALGLSLLSAILLYGTTDLYVMVENQEHIWGVFLQPVAFITFCVAGMAETKRVPFDLPESESELVAGYFTEYSGMKFLLFWLAEFTEIVLFALVLSIVFLGGWNLPFWKPHELSWWGALLGHVVLMSKVV</sequence>
<dbReference type="GO" id="GO:0003954">
    <property type="term" value="F:NADH dehydrogenase activity"/>
    <property type="evidence" value="ECO:0007669"/>
    <property type="project" value="TreeGrafter"/>
</dbReference>
<protein>
    <submittedName>
        <fullName evidence="7">NADH-quinone oxidoreductase subunit H</fullName>
    </submittedName>
</protein>
<reference evidence="7 8" key="1">
    <citation type="journal article" date="2020" name="Biotechnol. Biofuels">
        <title>New insights from the biogas microbiome by comprehensive genome-resolved metagenomics of nearly 1600 species originating from multiple anaerobic digesters.</title>
        <authorList>
            <person name="Campanaro S."/>
            <person name="Treu L."/>
            <person name="Rodriguez-R L.M."/>
            <person name="Kovalovszki A."/>
            <person name="Ziels R.M."/>
            <person name="Maus I."/>
            <person name="Zhu X."/>
            <person name="Kougias P.G."/>
            <person name="Basile A."/>
            <person name="Luo G."/>
            <person name="Schluter A."/>
            <person name="Konstantinidis K.T."/>
            <person name="Angelidaki I."/>
        </authorList>
    </citation>
    <scope>NUCLEOTIDE SEQUENCE [LARGE SCALE GENOMIC DNA]</scope>
    <source>
        <strain evidence="7">AS27yjCOA_65</strain>
    </source>
</reference>
<comment type="subcellular location">
    <subcellularLocation>
        <location evidence="5">Cell membrane</location>
        <topology evidence="5">Multi-pass membrane protein</topology>
    </subcellularLocation>
    <subcellularLocation>
        <location evidence="1">Membrane</location>
        <topology evidence="1">Multi-pass membrane protein</topology>
    </subcellularLocation>
</comment>
<feature type="transmembrane region" description="Helical" evidence="6">
    <location>
        <begin position="54"/>
        <end position="76"/>
    </location>
</feature>
<dbReference type="AlphaFoldDB" id="A0A7X9FS67"/>
<keyword evidence="3 6" id="KW-1133">Transmembrane helix</keyword>
<dbReference type="Pfam" id="PF00146">
    <property type="entry name" value="NADHdh"/>
    <property type="match status" value="1"/>
</dbReference>